<proteinExistence type="predicted"/>
<sequence>MKTTTIAPDLTLDEAMFEAAAEGFATDVPDLAPLTWERFTHAPDWTLVPNDCGDAYKAELVLRNTRDSTLKLNIWNLPDLRGGEVSQPHSHPWHFTAHVLLGGYNEDRYSPENGTIHRERGVEHTAGCVNDVPKAVYHEVTAIHDPGRTVSLMVCGQGARGDWGYLDLATGEREPVRPDPDFAAKLRALNPHQR</sequence>
<evidence type="ECO:0000313" key="1">
    <source>
        <dbReference type="EMBL" id="NKQ55602.1"/>
    </source>
</evidence>
<accession>A0ABX1J735</accession>
<gene>
    <name evidence="1" type="ORF">HFP15_22215</name>
</gene>
<dbReference type="InterPro" id="IPR011051">
    <property type="entry name" value="RmlC_Cupin_sf"/>
</dbReference>
<reference evidence="1 2" key="1">
    <citation type="submission" date="2020-04" db="EMBL/GenBank/DDBJ databases">
        <title>Novel species.</title>
        <authorList>
            <person name="Teo W.F.A."/>
            <person name="Lipun K."/>
            <person name="Srisuk N."/>
            <person name="Duangmal K."/>
        </authorList>
    </citation>
    <scope>NUCLEOTIDE SEQUENCE [LARGE SCALE GENOMIC DNA]</scope>
    <source>
        <strain evidence="1 2">K13G38</strain>
    </source>
</reference>
<protein>
    <recommendedName>
        <fullName evidence="3">Cupin domain-containing protein</fullName>
    </recommendedName>
</protein>
<keyword evidence="2" id="KW-1185">Reference proteome</keyword>
<dbReference type="EMBL" id="JAAXLS010000016">
    <property type="protein sequence ID" value="NKQ55602.1"/>
    <property type="molecule type" value="Genomic_DNA"/>
</dbReference>
<dbReference type="Proteomes" id="UP000715441">
    <property type="component" value="Unassembled WGS sequence"/>
</dbReference>
<evidence type="ECO:0008006" key="3">
    <source>
        <dbReference type="Google" id="ProtNLM"/>
    </source>
</evidence>
<dbReference type="SUPFAM" id="SSF51182">
    <property type="entry name" value="RmlC-like cupins"/>
    <property type="match status" value="1"/>
</dbReference>
<name>A0ABX1J735_9PSEU</name>
<comment type="caution">
    <text evidence="1">The sequence shown here is derived from an EMBL/GenBank/DDBJ whole genome shotgun (WGS) entry which is preliminary data.</text>
</comment>
<organism evidence="1 2">
    <name type="scientific">Amycolatopsis acididurans</name>
    <dbReference type="NCBI Taxonomy" id="2724524"/>
    <lineage>
        <taxon>Bacteria</taxon>
        <taxon>Bacillati</taxon>
        <taxon>Actinomycetota</taxon>
        <taxon>Actinomycetes</taxon>
        <taxon>Pseudonocardiales</taxon>
        <taxon>Pseudonocardiaceae</taxon>
        <taxon>Amycolatopsis</taxon>
    </lineage>
</organism>
<dbReference type="RefSeq" id="WP_168518644.1">
    <property type="nucleotide sequence ID" value="NZ_JAAXLS010000016.1"/>
</dbReference>
<evidence type="ECO:0000313" key="2">
    <source>
        <dbReference type="Proteomes" id="UP000715441"/>
    </source>
</evidence>